<keyword evidence="3" id="KW-1185">Reference proteome</keyword>
<accession>A0ABT1WKJ6</accession>
<evidence type="ECO:0000313" key="2">
    <source>
        <dbReference type="EMBL" id="MCQ9209101.1"/>
    </source>
</evidence>
<reference evidence="2" key="2">
    <citation type="journal article" date="2023" name="Curr. Microbiol.">
        <title>Granulicatella seriolae sp. nov., a Novel Facultative Anaerobe Isolated from Yellowtail Marine Fish.</title>
        <authorList>
            <person name="Lee M."/>
            <person name="Choi Y.J."/>
            <person name="Farooq A."/>
            <person name="Jeong J.B."/>
            <person name="Jung M.Y."/>
        </authorList>
    </citation>
    <scope>NUCLEOTIDE SEQUENCE</scope>
    <source>
        <strain evidence="2">S8</strain>
    </source>
</reference>
<dbReference type="Gene3D" id="3.30.1490.480">
    <property type="entry name" value="Endolytic murein transglycosylase"/>
    <property type="match status" value="1"/>
</dbReference>
<organism evidence="2 3">
    <name type="scientific">Granulicatella seriolae</name>
    <dbReference type="NCBI Taxonomy" id="2967226"/>
    <lineage>
        <taxon>Bacteria</taxon>
        <taxon>Bacillati</taxon>
        <taxon>Bacillota</taxon>
        <taxon>Bacilli</taxon>
        <taxon>Lactobacillales</taxon>
        <taxon>Carnobacteriaceae</taxon>
        <taxon>Granulicatella</taxon>
    </lineage>
</organism>
<reference evidence="2" key="3">
    <citation type="journal article" date="2023" name="Microbiol. Resour. Announc.">
        <title>Draft Genome Sequence of Granulicatella sp. Strain S8, Isolated from a Marine Fish, Seriola quinqueradiata.</title>
        <authorList>
            <person name="Lee M."/>
            <person name="Farooq A."/>
            <person name="Jeong J.B."/>
            <person name="Jung M.Y."/>
        </authorList>
    </citation>
    <scope>NUCLEOTIDE SEQUENCE</scope>
    <source>
        <strain evidence="2">S8</strain>
    </source>
</reference>
<gene>
    <name evidence="2" type="ORF">NPA36_00775</name>
</gene>
<dbReference type="EMBL" id="JANHNZ010000001">
    <property type="protein sequence ID" value="MCQ9209101.1"/>
    <property type="molecule type" value="Genomic_DNA"/>
</dbReference>
<reference evidence="2" key="1">
    <citation type="submission" date="2022-07" db="EMBL/GenBank/DDBJ databases">
        <authorList>
            <person name="Jung M.-Y."/>
            <person name="Lee M."/>
        </authorList>
    </citation>
    <scope>NUCLEOTIDE SEQUENCE</scope>
    <source>
        <strain evidence="2">S8</strain>
    </source>
</reference>
<keyword evidence="1" id="KW-0472">Membrane</keyword>
<protein>
    <recommendedName>
        <fullName evidence="4">Endolytic transglycosylase MltG</fullName>
    </recommendedName>
</protein>
<evidence type="ECO:0000256" key="1">
    <source>
        <dbReference type="SAM" id="Phobius"/>
    </source>
</evidence>
<proteinExistence type="predicted"/>
<evidence type="ECO:0008006" key="4">
    <source>
        <dbReference type="Google" id="ProtNLM"/>
    </source>
</evidence>
<name>A0ABT1WKJ6_9LACT</name>
<sequence length="168" mass="17612">MRKTKFRSLGIGFLISAILLVLVTFIWPFVPQSLKSQLSSLNLPIVSEGTANAELQSSYDSLVAESSSAAESYKAALASHSSAATSNSSTASSSTPAATGPVEFTISEGETSTSVAERLHAAGLVDDAAAFESFLETNGYVPNIWVGTFELRPGMTYQEIAAIIAPNT</sequence>
<evidence type="ECO:0000313" key="3">
    <source>
        <dbReference type="Proteomes" id="UP001059480"/>
    </source>
</evidence>
<keyword evidence="1" id="KW-0812">Transmembrane</keyword>
<dbReference type="RefSeq" id="WP_256944211.1">
    <property type="nucleotide sequence ID" value="NZ_JANHNZ010000001.1"/>
</dbReference>
<keyword evidence="1" id="KW-1133">Transmembrane helix</keyword>
<feature type="transmembrane region" description="Helical" evidence="1">
    <location>
        <begin position="9"/>
        <end position="30"/>
    </location>
</feature>
<comment type="caution">
    <text evidence="2">The sequence shown here is derived from an EMBL/GenBank/DDBJ whole genome shotgun (WGS) entry which is preliminary data.</text>
</comment>
<dbReference type="Proteomes" id="UP001059480">
    <property type="component" value="Unassembled WGS sequence"/>
</dbReference>